<accession>A0A1M6PR08</accession>
<evidence type="ECO:0000313" key="2">
    <source>
        <dbReference type="EMBL" id="SHK10321.1"/>
    </source>
</evidence>
<proteinExistence type="predicted"/>
<organism evidence="2 3">
    <name type="scientific">Pseudozobellia thermophila</name>
    <dbReference type="NCBI Taxonomy" id="192903"/>
    <lineage>
        <taxon>Bacteria</taxon>
        <taxon>Pseudomonadati</taxon>
        <taxon>Bacteroidota</taxon>
        <taxon>Flavobacteriia</taxon>
        <taxon>Flavobacteriales</taxon>
        <taxon>Flavobacteriaceae</taxon>
        <taxon>Pseudozobellia</taxon>
    </lineage>
</organism>
<evidence type="ECO:0000256" key="1">
    <source>
        <dbReference type="SAM" id="Phobius"/>
    </source>
</evidence>
<keyword evidence="1" id="KW-0472">Membrane</keyword>
<keyword evidence="1" id="KW-0812">Transmembrane</keyword>
<dbReference type="Proteomes" id="UP000184543">
    <property type="component" value="Unassembled WGS sequence"/>
</dbReference>
<protein>
    <submittedName>
        <fullName evidence="2">Uncharacterized protein</fullName>
    </submittedName>
</protein>
<keyword evidence="3" id="KW-1185">Reference proteome</keyword>
<sequence length="208" mass="24000">VMSLPLAPPLSTPSSNLLLKNYCPKHRGKHKLRTALNLKSLKRKNPFWAYFGWAILLLPVLFVFYQLASDGIYEGIKSIKKSNRKKEIVTELSTDITDKLESPKVKDVYHIQMVEVKSDLSENQKKSRPIVKYLEYILVGYSKNNVELELSVNNEFETKYVLPKEKIKVSKEDVVKIIGDFERLDIYTMKGDSIKAHALFKIQQIARN</sequence>
<name>A0A1M6PR08_9FLAO</name>
<gene>
    <name evidence="2" type="ORF">SAMN04488513_1361</name>
</gene>
<dbReference type="RefSeq" id="WP_212635345.1">
    <property type="nucleotide sequence ID" value="NZ_FQYU01000036.1"/>
</dbReference>
<evidence type="ECO:0000313" key="3">
    <source>
        <dbReference type="Proteomes" id="UP000184543"/>
    </source>
</evidence>
<feature type="non-terminal residue" evidence="2">
    <location>
        <position position="1"/>
    </location>
</feature>
<feature type="transmembrane region" description="Helical" evidence="1">
    <location>
        <begin position="47"/>
        <end position="68"/>
    </location>
</feature>
<dbReference type="EMBL" id="FQYU01000036">
    <property type="protein sequence ID" value="SHK10321.1"/>
    <property type="molecule type" value="Genomic_DNA"/>
</dbReference>
<reference evidence="3" key="1">
    <citation type="submission" date="2016-11" db="EMBL/GenBank/DDBJ databases">
        <authorList>
            <person name="Varghese N."/>
            <person name="Submissions S."/>
        </authorList>
    </citation>
    <scope>NUCLEOTIDE SEQUENCE [LARGE SCALE GENOMIC DNA]</scope>
    <source>
        <strain evidence="3">DSM 19858</strain>
    </source>
</reference>
<keyword evidence="1" id="KW-1133">Transmembrane helix</keyword>
<dbReference type="AlphaFoldDB" id="A0A1M6PR08"/>